<evidence type="ECO:0000256" key="3">
    <source>
        <dbReference type="ARBA" id="ARBA00022989"/>
    </source>
</evidence>
<evidence type="ECO:0000256" key="1">
    <source>
        <dbReference type="ARBA" id="ARBA00004141"/>
    </source>
</evidence>
<feature type="transmembrane region" description="Helical" evidence="5">
    <location>
        <begin position="230"/>
        <end position="248"/>
    </location>
</feature>
<dbReference type="HOGENOM" id="CLU_040462_0_1_1"/>
<dbReference type="RefSeq" id="XP_003108866.2">
    <property type="nucleotide sequence ID" value="XM_003108818.2"/>
</dbReference>
<dbReference type="GeneID" id="9800377"/>
<dbReference type="KEGG" id="crq:GCK72_005812"/>
<evidence type="ECO:0000313" key="7">
    <source>
        <dbReference type="Proteomes" id="UP000008281"/>
    </source>
</evidence>
<evidence type="ECO:0000256" key="4">
    <source>
        <dbReference type="ARBA" id="ARBA00023136"/>
    </source>
</evidence>
<feature type="transmembrane region" description="Helical" evidence="5">
    <location>
        <begin position="254"/>
        <end position="275"/>
    </location>
</feature>
<keyword evidence="2 5" id="KW-0812">Transmembrane</keyword>
<dbReference type="AlphaFoldDB" id="E3M3Z5"/>
<protein>
    <submittedName>
        <fullName evidence="6">Uncharacterized protein</fullName>
    </submittedName>
</protein>
<evidence type="ECO:0000256" key="5">
    <source>
        <dbReference type="SAM" id="Phobius"/>
    </source>
</evidence>
<dbReference type="GO" id="GO:0005385">
    <property type="term" value="F:zinc ion transmembrane transporter activity"/>
    <property type="evidence" value="ECO:0007669"/>
    <property type="project" value="TreeGrafter"/>
</dbReference>
<dbReference type="InParanoid" id="E3M3Z5"/>
<gene>
    <name evidence="6" type="ORF">CRE_11835</name>
</gene>
<dbReference type="eggNOG" id="KOG1558">
    <property type="taxonomic scope" value="Eukaryota"/>
</dbReference>
<dbReference type="InterPro" id="IPR003689">
    <property type="entry name" value="ZIP"/>
</dbReference>
<feature type="transmembrane region" description="Helical" evidence="5">
    <location>
        <begin position="144"/>
        <end position="161"/>
    </location>
</feature>
<dbReference type="Pfam" id="PF02535">
    <property type="entry name" value="Zip"/>
    <property type="match status" value="1"/>
</dbReference>
<dbReference type="OrthoDB" id="448280at2759"/>
<dbReference type="Proteomes" id="UP000008281">
    <property type="component" value="Unassembled WGS sequence"/>
</dbReference>
<feature type="transmembrane region" description="Helical" evidence="5">
    <location>
        <begin position="62"/>
        <end position="81"/>
    </location>
</feature>
<proteinExistence type="predicted"/>
<comment type="subcellular location">
    <subcellularLocation>
        <location evidence="1">Membrane</location>
        <topology evidence="1">Multi-pass membrane protein</topology>
    </subcellularLocation>
</comment>
<name>E3M3Z5_CAERE</name>
<sequence>MTKQSFGQPIKTRPIARALSKRPSSPPISYQFCSFFFQQNSLICLFQPLQLNNQKKIMSLELLKWIMLGVMALMTIFFGLLPIKLIDFLNNSQSSIHKHSSLILSLFSCFAGGVFLSVCFLDMLPDSLEAWEDVKTDTGYQSDYPFVQLIALCGFFFVYLTEELSSIICNVGHGHSHSNDPIMESNVTFPRARLATVGSIFNVEGNLVQPCKRSLQDYDGDGEGPVRQSIIFTSAFILHVFFECFAFGVQEDTLSVTTLFLGIALHKAIVMFSLGMKLTRTHPKRRYIVVILILVLAAFNVIGGSCGILIESSNMNQTPKDITTAVLMSFSLGTFIYISFFEMLAPERANNHSNILQWISSVCGFALLAVNMIWAT</sequence>
<feature type="transmembrane region" description="Helical" evidence="5">
    <location>
        <begin position="102"/>
        <end position="124"/>
    </location>
</feature>
<feature type="transmembrane region" description="Helical" evidence="5">
    <location>
        <begin position="287"/>
        <end position="310"/>
    </location>
</feature>
<dbReference type="CTD" id="9800377"/>
<dbReference type="FunCoup" id="E3M3Z5">
    <property type="interactions" value="14"/>
</dbReference>
<evidence type="ECO:0000256" key="2">
    <source>
        <dbReference type="ARBA" id="ARBA00022692"/>
    </source>
</evidence>
<keyword evidence="4 5" id="KW-0472">Membrane</keyword>
<dbReference type="EMBL" id="DS268424">
    <property type="protein sequence ID" value="EFO91375.1"/>
    <property type="molecule type" value="Genomic_DNA"/>
</dbReference>
<feature type="transmembrane region" description="Helical" evidence="5">
    <location>
        <begin position="322"/>
        <end position="343"/>
    </location>
</feature>
<dbReference type="OMA" id="EANRNEC"/>
<accession>E3M3Z5</accession>
<dbReference type="PANTHER" id="PTHR11040">
    <property type="entry name" value="ZINC/IRON TRANSPORTER"/>
    <property type="match status" value="1"/>
</dbReference>
<reference evidence="6" key="1">
    <citation type="submission" date="2007-07" db="EMBL/GenBank/DDBJ databases">
        <title>PCAP assembly of the Caenorhabditis remanei genome.</title>
        <authorList>
            <consortium name="The Caenorhabditis remanei Sequencing Consortium"/>
            <person name="Wilson R.K."/>
        </authorList>
    </citation>
    <scope>NUCLEOTIDE SEQUENCE [LARGE SCALE GENOMIC DNA]</scope>
    <source>
        <strain evidence="6">PB4641</strain>
    </source>
</reference>
<feature type="transmembrane region" description="Helical" evidence="5">
    <location>
        <begin position="355"/>
        <end position="374"/>
    </location>
</feature>
<dbReference type="STRING" id="31234.E3M3Z5"/>
<evidence type="ECO:0000313" key="6">
    <source>
        <dbReference type="EMBL" id="EFO91375.1"/>
    </source>
</evidence>
<keyword evidence="7" id="KW-1185">Reference proteome</keyword>
<dbReference type="GO" id="GO:0005886">
    <property type="term" value="C:plasma membrane"/>
    <property type="evidence" value="ECO:0007669"/>
    <property type="project" value="TreeGrafter"/>
</dbReference>
<keyword evidence="3 5" id="KW-1133">Transmembrane helix</keyword>
<dbReference type="PANTHER" id="PTHR11040:SF76">
    <property type="entry name" value="ZINC TRANSPORTER ZIP3"/>
    <property type="match status" value="1"/>
</dbReference>
<organism evidence="7">
    <name type="scientific">Caenorhabditis remanei</name>
    <name type="common">Caenorhabditis vulgaris</name>
    <dbReference type="NCBI Taxonomy" id="31234"/>
    <lineage>
        <taxon>Eukaryota</taxon>
        <taxon>Metazoa</taxon>
        <taxon>Ecdysozoa</taxon>
        <taxon>Nematoda</taxon>
        <taxon>Chromadorea</taxon>
        <taxon>Rhabditida</taxon>
        <taxon>Rhabditina</taxon>
        <taxon>Rhabditomorpha</taxon>
        <taxon>Rhabditoidea</taxon>
        <taxon>Rhabditidae</taxon>
        <taxon>Peloderinae</taxon>
        <taxon>Caenorhabditis</taxon>
    </lineage>
</organism>